<reference evidence="1" key="1">
    <citation type="journal article" date="2020" name="mSystems">
        <title>Genome- and Community-Level Interaction Insights into Carbon Utilization and Element Cycling Functions of Hydrothermarchaeota in Hydrothermal Sediment.</title>
        <authorList>
            <person name="Zhou Z."/>
            <person name="Liu Y."/>
            <person name="Xu W."/>
            <person name="Pan J."/>
            <person name="Luo Z.H."/>
            <person name="Li M."/>
        </authorList>
    </citation>
    <scope>NUCLEOTIDE SEQUENCE [LARGE SCALE GENOMIC DNA]</scope>
    <source>
        <strain evidence="1">HyVt-94</strain>
    </source>
</reference>
<dbReference type="EMBL" id="DRTV01000258">
    <property type="protein sequence ID" value="HHF58501.1"/>
    <property type="molecule type" value="Genomic_DNA"/>
</dbReference>
<proteinExistence type="predicted"/>
<dbReference type="Proteomes" id="UP000886014">
    <property type="component" value="Unassembled WGS sequence"/>
</dbReference>
<dbReference type="GO" id="GO:0005829">
    <property type="term" value="C:cytosol"/>
    <property type="evidence" value="ECO:0007669"/>
    <property type="project" value="TreeGrafter"/>
</dbReference>
<dbReference type="InterPro" id="IPR029062">
    <property type="entry name" value="Class_I_gatase-like"/>
</dbReference>
<dbReference type="InterPro" id="IPR011697">
    <property type="entry name" value="Peptidase_C26"/>
</dbReference>
<gene>
    <name evidence="1" type="ORF">ENL41_03655</name>
</gene>
<evidence type="ECO:0000313" key="1">
    <source>
        <dbReference type="EMBL" id="HHF58501.1"/>
    </source>
</evidence>
<organism evidence="1">
    <name type="scientific">candidate division WOR-3 bacterium</name>
    <dbReference type="NCBI Taxonomy" id="2052148"/>
    <lineage>
        <taxon>Bacteria</taxon>
        <taxon>Bacteria division WOR-3</taxon>
    </lineage>
</organism>
<dbReference type="GO" id="GO:0006598">
    <property type="term" value="P:polyamine catabolic process"/>
    <property type="evidence" value="ECO:0007669"/>
    <property type="project" value="TreeGrafter"/>
</dbReference>
<dbReference type="PANTHER" id="PTHR43235:SF1">
    <property type="entry name" value="GLUTAMINE AMIDOTRANSFERASE PB2B2.05-RELATED"/>
    <property type="match status" value="1"/>
</dbReference>
<keyword evidence="1" id="KW-0378">Hydrolase</keyword>
<dbReference type="CDD" id="cd01745">
    <property type="entry name" value="GATase1_2"/>
    <property type="match status" value="1"/>
</dbReference>
<dbReference type="Gene3D" id="3.40.50.880">
    <property type="match status" value="1"/>
</dbReference>
<dbReference type="GO" id="GO:0033969">
    <property type="term" value="F:gamma-glutamyl-gamma-aminobutyrate hydrolase activity"/>
    <property type="evidence" value="ECO:0007669"/>
    <property type="project" value="TreeGrafter"/>
</dbReference>
<name>A0A7C5I575_UNCW3</name>
<dbReference type="PROSITE" id="PS51273">
    <property type="entry name" value="GATASE_TYPE_1"/>
    <property type="match status" value="1"/>
</dbReference>
<dbReference type="AlphaFoldDB" id="A0A7C5I575"/>
<dbReference type="PANTHER" id="PTHR43235">
    <property type="entry name" value="GLUTAMINE AMIDOTRANSFERASE PB2B2.05-RELATED"/>
    <property type="match status" value="1"/>
</dbReference>
<protein>
    <submittedName>
        <fullName evidence="1">Gamma-glutamyl-gamma-aminobutyrate hydrolase family protein</fullName>
    </submittedName>
</protein>
<sequence length="226" mass="26054">MRFIGISCQSSSEHYYLAKAYVEALALHGVRPLLLSHFDDEVFVNQIVKELRGVVLTGGWDIAPEFYGSNYGGRRHDPVRDRFEILLAKMMFQMKKPVLGICRGMQLINVAFGGSLYSDVSEVTTKNHWQKIPVDKASHRIFIKRNTKLFQILETDKMEVNSFHHQAIKKIAKGFIISAVSEDGVIEAIEHKEHPYFIGVQFHPEYMFEREPFIKLFRSFVEQCNG</sequence>
<dbReference type="Pfam" id="PF07722">
    <property type="entry name" value="Peptidase_C26"/>
    <property type="match status" value="1"/>
</dbReference>
<dbReference type="InterPro" id="IPR044668">
    <property type="entry name" value="PuuD-like"/>
</dbReference>
<dbReference type="SUPFAM" id="SSF52317">
    <property type="entry name" value="Class I glutamine amidotransferase-like"/>
    <property type="match status" value="1"/>
</dbReference>
<comment type="caution">
    <text evidence="1">The sequence shown here is derived from an EMBL/GenBank/DDBJ whole genome shotgun (WGS) entry which is preliminary data.</text>
</comment>
<accession>A0A7C5I575</accession>